<dbReference type="PROSITE" id="PS51404">
    <property type="entry name" value="DYP_PEROXIDASE"/>
    <property type="match status" value="1"/>
</dbReference>
<evidence type="ECO:0008006" key="9">
    <source>
        <dbReference type="Google" id="ProtNLM"/>
    </source>
</evidence>
<dbReference type="InterPro" id="IPR011008">
    <property type="entry name" value="Dimeric_a/b-barrel"/>
</dbReference>
<dbReference type="GO" id="GO:0005829">
    <property type="term" value="C:cytosol"/>
    <property type="evidence" value="ECO:0007669"/>
    <property type="project" value="TreeGrafter"/>
</dbReference>
<dbReference type="PANTHER" id="PTHR30521">
    <property type="entry name" value="DEFERROCHELATASE/PEROXIDASE"/>
    <property type="match status" value="1"/>
</dbReference>
<dbReference type="PANTHER" id="PTHR30521:SF5">
    <property type="entry name" value="BLR4509 PROTEIN"/>
    <property type="match status" value="1"/>
</dbReference>
<organism evidence="7 8">
    <name type="scientific">Nitrosospira multiformis</name>
    <dbReference type="NCBI Taxonomy" id="1231"/>
    <lineage>
        <taxon>Bacteria</taxon>
        <taxon>Pseudomonadati</taxon>
        <taxon>Pseudomonadota</taxon>
        <taxon>Betaproteobacteria</taxon>
        <taxon>Nitrosomonadales</taxon>
        <taxon>Nitrosomonadaceae</taxon>
        <taxon>Nitrosospira</taxon>
    </lineage>
</organism>
<comment type="cofactor">
    <cofactor evidence="1">
        <name>heme b</name>
        <dbReference type="ChEBI" id="CHEBI:60344"/>
    </cofactor>
</comment>
<dbReference type="GO" id="GO:0004601">
    <property type="term" value="F:peroxidase activity"/>
    <property type="evidence" value="ECO:0007669"/>
    <property type="project" value="UniProtKB-KW"/>
</dbReference>
<keyword evidence="4" id="KW-0560">Oxidoreductase</keyword>
<evidence type="ECO:0000256" key="1">
    <source>
        <dbReference type="ARBA" id="ARBA00001970"/>
    </source>
</evidence>
<keyword evidence="5" id="KW-0408">Iron</keyword>
<dbReference type="GO" id="GO:0020037">
    <property type="term" value="F:heme binding"/>
    <property type="evidence" value="ECO:0007669"/>
    <property type="project" value="InterPro"/>
</dbReference>
<evidence type="ECO:0000256" key="2">
    <source>
        <dbReference type="ARBA" id="ARBA00022559"/>
    </source>
</evidence>
<reference evidence="7 8" key="1">
    <citation type="submission" date="2016-10" db="EMBL/GenBank/DDBJ databases">
        <authorList>
            <person name="de Groot N.N."/>
        </authorList>
    </citation>
    <scope>NUCLEOTIDE SEQUENCE [LARGE SCALE GENOMIC DNA]</scope>
    <source>
        <strain evidence="7 8">Nl18</strain>
    </source>
</reference>
<proteinExistence type="predicted"/>
<evidence type="ECO:0000313" key="7">
    <source>
        <dbReference type="EMBL" id="SEN00096.1"/>
    </source>
</evidence>
<evidence type="ECO:0000256" key="4">
    <source>
        <dbReference type="ARBA" id="ARBA00023002"/>
    </source>
</evidence>
<sequence length="504" mass="56039">MKESSDFEFDDLQGLLRFGYGKLTDTSFLLLNIVNADLAKKWLETAPISSALTQDPPPETALQIAFSVEGLRALGLEESVVEGFSDEFIVGMAGDESRSRRLGDVGSNAPQQWKWGGHAAQVPHVLLLLYATKGGLDAWQKTIEGEHFSNAFELLQELPTLYIGDIEPFGFPDSISQPTVDWMQRQSTDTHERDRYSNLLAPGEIVLGYRNEYGQYTARPLIDPRKDKFATVLPGAEDDLPLKDFGRNGTYLVLRQLSQDVPGFWQFLDQVADHIPEKREQLAAAMVGRELDGTPLVPAHIPGISRKEYENDFTYDQDPKGNYCPLGAHVRRSNPRTGDLPTSACGPVDRLIKILGFGQRPDEDLIASSRFHRLLRRGRTYGPALAPKDAIERHAPVAERGIQFICLVGNISRQFEFVQNAWTMNSKFDGVQDEKDPMLGNREPLMSGESTDHFNSPDPAGPMRTTCHLPQFVTTLGGGYFFMPGLRALKYISALPANRTGSPS</sequence>
<evidence type="ECO:0000256" key="3">
    <source>
        <dbReference type="ARBA" id="ARBA00022723"/>
    </source>
</evidence>
<name>A0A1H8CYI3_9PROT</name>
<dbReference type="Proteomes" id="UP000183898">
    <property type="component" value="Unassembled WGS sequence"/>
</dbReference>
<dbReference type="SUPFAM" id="SSF54909">
    <property type="entry name" value="Dimeric alpha+beta barrel"/>
    <property type="match status" value="1"/>
</dbReference>
<dbReference type="EMBL" id="FOCT01000002">
    <property type="protein sequence ID" value="SEN00096.1"/>
    <property type="molecule type" value="Genomic_DNA"/>
</dbReference>
<evidence type="ECO:0000256" key="6">
    <source>
        <dbReference type="SAM" id="MobiDB-lite"/>
    </source>
</evidence>
<keyword evidence="2" id="KW-0575">Peroxidase</keyword>
<protein>
    <recommendedName>
        <fullName evidence="9">Dyp-type peroxidase family</fullName>
    </recommendedName>
</protein>
<accession>A0A1H8CYI3</accession>
<feature type="region of interest" description="Disordered" evidence="6">
    <location>
        <begin position="433"/>
        <end position="455"/>
    </location>
</feature>
<dbReference type="GO" id="GO:0046872">
    <property type="term" value="F:metal ion binding"/>
    <property type="evidence" value="ECO:0007669"/>
    <property type="project" value="UniProtKB-KW"/>
</dbReference>
<dbReference type="AlphaFoldDB" id="A0A1H8CYI3"/>
<dbReference type="InterPro" id="IPR006314">
    <property type="entry name" value="Dyp_peroxidase"/>
</dbReference>
<evidence type="ECO:0000313" key="8">
    <source>
        <dbReference type="Proteomes" id="UP000183898"/>
    </source>
</evidence>
<keyword evidence="3" id="KW-0479">Metal-binding</keyword>
<gene>
    <name evidence="7" type="ORF">SAMN05216404_10299</name>
</gene>
<evidence type="ECO:0000256" key="5">
    <source>
        <dbReference type="ARBA" id="ARBA00023004"/>
    </source>
</evidence>